<gene>
    <name evidence="1" type="ORF">FEK34_01565</name>
</gene>
<organism evidence="1 2">
    <name type="scientific">Nocardia cyriacigeorgica</name>
    <dbReference type="NCBI Taxonomy" id="135487"/>
    <lineage>
        <taxon>Bacteria</taxon>
        <taxon>Bacillati</taxon>
        <taxon>Actinomycetota</taxon>
        <taxon>Actinomycetes</taxon>
        <taxon>Mycobacteriales</taxon>
        <taxon>Nocardiaceae</taxon>
        <taxon>Nocardia</taxon>
    </lineage>
</organism>
<name>A0A5R8NZV8_9NOCA</name>
<accession>A0A5R8NZV8</accession>
<dbReference type="EMBL" id="VBUT01000001">
    <property type="protein sequence ID" value="TLF82459.1"/>
    <property type="molecule type" value="Genomic_DNA"/>
</dbReference>
<evidence type="ECO:0000313" key="1">
    <source>
        <dbReference type="EMBL" id="TLF82459.1"/>
    </source>
</evidence>
<dbReference type="Proteomes" id="UP000306378">
    <property type="component" value="Unassembled WGS sequence"/>
</dbReference>
<proteinExistence type="predicted"/>
<dbReference type="Gene3D" id="3.40.50.450">
    <property type="match status" value="1"/>
</dbReference>
<evidence type="ECO:0000313" key="2">
    <source>
        <dbReference type="Proteomes" id="UP000306378"/>
    </source>
</evidence>
<protein>
    <submittedName>
        <fullName evidence="1">Uncharacterized protein</fullName>
    </submittedName>
</protein>
<dbReference type="SUPFAM" id="SSF102405">
    <property type="entry name" value="MCP/YpsA-like"/>
    <property type="match status" value="1"/>
</dbReference>
<sequence>MTTIGITGHSNLTAATQMLVADELRVVLRPYASSGLVGITCLARGADQIFAQIVLELGGAIEAVIPAADYISGIREPADRRRVDGFIANARAVHELPFLASGPESYFAASKELINRSDLLVAVWDGSPPDGRGGTADAVAYAKRIGRDVAVMWPENSQR</sequence>
<reference evidence="1 2" key="1">
    <citation type="submission" date="2019-05" db="EMBL/GenBank/DDBJ databases">
        <title>Genomes sequences of two Nocardia cyriacigeorgica environmental isolates, type strains Nocardia asteroides ATCC 19247 and Nocardia cyriacigeorgica DSM 44484.</title>
        <authorList>
            <person name="Vautrin F."/>
            <person name="Bergeron E."/>
            <person name="Dubost A."/>
            <person name="Abrouk D."/>
            <person name="Rodriguez Nava V."/>
            <person name="Pujic P."/>
        </authorList>
    </citation>
    <scope>NUCLEOTIDE SEQUENCE [LARGE SCALE GENOMIC DNA]</scope>
    <source>
        <strain evidence="1 2">EML 446</strain>
    </source>
</reference>
<comment type="caution">
    <text evidence="1">The sequence shown here is derived from an EMBL/GenBank/DDBJ whole genome shotgun (WGS) entry which is preliminary data.</text>
</comment>
<dbReference type="RefSeq" id="WP_138446071.1">
    <property type="nucleotide sequence ID" value="NZ_VBUT01000001.1"/>
</dbReference>
<dbReference type="AlphaFoldDB" id="A0A5R8NZV8"/>